<dbReference type="Proteomes" id="UP000594008">
    <property type="component" value="Chromosome"/>
</dbReference>
<evidence type="ECO:0000256" key="1">
    <source>
        <dbReference type="ARBA" id="ARBA00008936"/>
    </source>
</evidence>
<dbReference type="Pfam" id="PF02874">
    <property type="entry name" value="ATP-synt_ab_N"/>
    <property type="match status" value="1"/>
</dbReference>
<evidence type="ECO:0000256" key="2">
    <source>
        <dbReference type="ARBA" id="ARBA00022448"/>
    </source>
</evidence>
<dbReference type="KEGG" id="schf:IPT68_01470"/>
<keyword evidence="10" id="KW-1185">Reference proteome</keyword>
<dbReference type="GO" id="GO:0006754">
    <property type="term" value="P:ATP biosynthetic process"/>
    <property type="evidence" value="ECO:0007669"/>
    <property type="project" value="UniProtKB-KW"/>
</dbReference>
<dbReference type="Gene3D" id="2.40.50.100">
    <property type="match status" value="1"/>
</dbReference>
<dbReference type="InterPro" id="IPR024034">
    <property type="entry name" value="ATPase_F1/V1_b/a_C"/>
</dbReference>
<dbReference type="CDD" id="cd01134">
    <property type="entry name" value="V_A-ATPase_A"/>
    <property type="match status" value="1"/>
</dbReference>
<dbReference type="InterPro" id="IPR022878">
    <property type="entry name" value="V-ATPase_asu"/>
</dbReference>
<evidence type="ECO:0000313" key="9">
    <source>
        <dbReference type="EMBL" id="QOV44725.1"/>
    </source>
</evidence>
<proteinExistence type="inferred from homology"/>
<dbReference type="InterPro" id="IPR003593">
    <property type="entry name" value="AAA+_ATPase"/>
</dbReference>
<dbReference type="Pfam" id="PF22919">
    <property type="entry name" value="ATP-synt_VA_C"/>
    <property type="match status" value="1"/>
</dbReference>
<evidence type="ECO:0000256" key="7">
    <source>
        <dbReference type="ARBA" id="ARBA00023310"/>
    </source>
</evidence>
<keyword evidence="7" id="KW-0066">ATP synthesis</keyword>
<dbReference type="InterPro" id="IPR023366">
    <property type="entry name" value="ATP_synth_asu-like_sf"/>
</dbReference>
<reference evidence="9 10" key="1">
    <citation type="submission" date="2020-10" db="EMBL/GenBank/DDBJ databases">
        <title>Streptomyces chromofuscus complate genome analysis.</title>
        <authorList>
            <person name="Anwar N."/>
        </authorList>
    </citation>
    <scope>NUCLEOTIDE SEQUENCE [LARGE SCALE GENOMIC DNA]</scope>
    <source>
        <strain evidence="9 10">DSM 40273</strain>
    </source>
</reference>
<dbReference type="EMBL" id="CP063374">
    <property type="protein sequence ID" value="QOV44725.1"/>
    <property type="molecule type" value="Genomic_DNA"/>
</dbReference>
<evidence type="ECO:0000256" key="6">
    <source>
        <dbReference type="ARBA" id="ARBA00023065"/>
    </source>
</evidence>
<comment type="similarity">
    <text evidence="1">Belongs to the ATPase alpha/beta chains family.</text>
</comment>
<protein>
    <submittedName>
        <fullName evidence="9">V-type ATP synthase subunit A</fullName>
    </submittedName>
</protein>
<evidence type="ECO:0000256" key="4">
    <source>
        <dbReference type="ARBA" id="ARBA00022840"/>
    </source>
</evidence>
<evidence type="ECO:0000256" key="3">
    <source>
        <dbReference type="ARBA" id="ARBA00022741"/>
    </source>
</evidence>
<name>A0A7M2T9W1_STRCW</name>
<evidence type="ECO:0000256" key="5">
    <source>
        <dbReference type="ARBA" id="ARBA00022967"/>
    </source>
</evidence>
<evidence type="ECO:0000313" key="10">
    <source>
        <dbReference type="Proteomes" id="UP000594008"/>
    </source>
</evidence>
<dbReference type="GO" id="GO:0046961">
    <property type="term" value="F:proton-transporting ATPase activity, rotational mechanism"/>
    <property type="evidence" value="ECO:0007669"/>
    <property type="project" value="InterPro"/>
</dbReference>
<dbReference type="InterPro" id="IPR031686">
    <property type="entry name" value="ATP-synth_a_Xtn"/>
</dbReference>
<dbReference type="InterPro" id="IPR000194">
    <property type="entry name" value="ATPase_F1/V1/A1_a/bsu_nucl-bd"/>
</dbReference>
<dbReference type="SUPFAM" id="SSF47917">
    <property type="entry name" value="C-terminal domain of alpha and beta subunits of F1 ATP synthase"/>
    <property type="match status" value="1"/>
</dbReference>
<gene>
    <name evidence="9" type="ORF">IPT68_01470</name>
</gene>
<dbReference type="Pfam" id="PF16886">
    <property type="entry name" value="ATP-synt_ab_Xtn"/>
    <property type="match status" value="1"/>
</dbReference>
<organism evidence="9 10">
    <name type="scientific">Streptomyces chromofuscus</name>
    <dbReference type="NCBI Taxonomy" id="42881"/>
    <lineage>
        <taxon>Bacteria</taxon>
        <taxon>Bacillati</taxon>
        <taxon>Actinomycetota</taxon>
        <taxon>Actinomycetes</taxon>
        <taxon>Kitasatosporales</taxon>
        <taxon>Streptomycetaceae</taxon>
        <taxon>Streptomyces</taxon>
    </lineage>
</organism>
<dbReference type="Gene3D" id="3.40.50.300">
    <property type="entry name" value="P-loop containing nucleotide triphosphate hydrolases"/>
    <property type="match status" value="1"/>
</dbReference>
<keyword evidence="4" id="KW-0067">ATP-binding</keyword>
<dbReference type="Gene3D" id="2.40.30.20">
    <property type="match status" value="1"/>
</dbReference>
<dbReference type="SMART" id="SM00382">
    <property type="entry name" value="AAA"/>
    <property type="match status" value="1"/>
</dbReference>
<dbReference type="InterPro" id="IPR027417">
    <property type="entry name" value="P-loop_NTPase"/>
</dbReference>
<dbReference type="AlphaFoldDB" id="A0A7M2T9W1"/>
<dbReference type="InterPro" id="IPR004100">
    <property type="entry name" value="ATPase_F1/V1/A1_a/bsu_N"/>
</dbReference>
<dbReference type="PANTHER" id="PTHR43607">
    <property type="entry name" value="V-TYPE PROTON ATPASE CATALYTIC SUBUNIT A"/>
    <property type="match status" value="1"/>
</dbReference>
<dbReference type="Gene3D" id="1.10.1140.10">
    <property type="entry name" value="Bovine Mitochondrial F1-atpase, Atp Synthase Beta Chain, Chain D, domain 3"/>
    <property type="match status" value="1"/>
</dbReference>
<accession>A0A7M2T9W1</accession>
<keyword evidence="5" id="KW-1278">Translocase</keyword>
<dbReference type="GO" id="GO:0005524">
    <property type="term" value="F:ATP binding"/>
    <property type="evidence" value="ECO:0007669"/>
    <property type="project" value="UniProtKB-KW"/>
</dbReference>
<feature type="domain" description="AAA+ ATPase" evidence="8">
    <location>
        <begin position="232"/>
        <end position="425"/>
    </location>
</feature>
<dbReference type="SUPFAM" id="SSF52540">
    <property type="entry name" value="P-loop containing nucleoside triphosphate hydrolases"/>
    <property type="match status" value="1"/>
</dbReference>
<dbReference type="NCBIfam" id="NF003220">
    <property type="entry name" value="PRK04192.1"/>
    <property type="match status" value="1"/>
</dbReference>
<keyword evidence="3" id="KW-0547">Nucleotide-binding</keyword>
<sequence length="590" mass="62327">MGAVTEDSGTHRRQTDRQSVCRILRVTGPLVEMEYTRGIAMYDLVSIGPARLPGEIVAVSGHVVTVQAYEYTGGLAPGQMALPQGRPLSVRLGPELLGGIFDGLLRPLSGVGDWLVPGAQRNTAGDRTWSFRPSVARGEAVAEGQALGEVRDVGPLPVKVLVPPGGGGTVEEIAGAGDHPRDAVVAVVGGTEVTVGALWPVRRPRPVRERVDSHEALNTGQRVIDLLFPVARGSTAAVPGGFGTGKTMLLQQIAKWCDADVIVYVGCGERGNEMADVITELAELQDPRTGGHLSDRTVTIANTSNMPMMAREASVHTGMTVAEYFRDMGLDVVVIADSTSRWAEALREFASRTGELPAEEGYPAGLASAIAAFYERAAAVTTLGGDRGSVTVIGAVSPPGGDMTEPVTAHTERFVRCLWTLDRDLAYARHYPAVSWAGSFSRDVPVLAAGHRAAGDPAWTRRRDRVGAALAEADRLAALVDLIGIAALPARERISVLAGRLVREGVLQQSALSERDSYCGPEKTAALADAVLAVADRCRELVDSGVSPATIEEVDFGPLLRAREDTAPQDAAAVAARRDAMVARLGDVRP</sequence>
<keyword evidence="6" id="KW-0406">Ion transport</keyword>
<evidence type="ECO:0000259" key="8">
    <source>
        <dbReference type="SMART" id="SM00382"/>
    </source>
</evidence>
<dbReference type="PANTHER" id="PTHR43607:SF1">
    <property type="entry name" value="H(+)-TRANSPORTING TWO-SECTOR ATPASE"/>
    <property type="match status" value="1"/>
</dbReference>
<dbReference type="InterPro" id="IPR055190">
    <property type="entry name" value="ATP-synt_VA_C"/>
</dbReference>
<dbReference type="Pfam" id="PF00006">
    <property type="entry name" value="ATP-synt_ab"/>
    <property type="match status" value="1"/>
</dbReference>
<keyword evidence="2" id="KW-0813">Transport</keyword>